<comment type="caution">
    <text evidence="1">The sequence shown here is derived from an EMBL/GenBank/DDBJ whole genome shotgun (WGS) entry which is preliminary data.</text>
</comment>
<evidence type="ECO:0000313" key="1">
    <source>
        <dbReference type="EMBL" id="KAI5655163.1"/>
    </source>
</evidence>
<gene>
    <name evidence="1" type="ORF">M9H77_32350</name>
</gene>
<name>A0ACC0A6W7_CATRO</name>
<organism evidence="1 2">
    <name type="scientific">Catharanthus roseus</name>
    <name type="common">Madagascar periwinkle</name>
    <name type="synonym">Vinca rosea</name>
    <dbReference type="NCBI Taxonomy" id="4058"/>
    <lineage>
        <taxon>Eukaryota</taxon>
        <taxon>Viridiplantae</taxon>
        <taxon>Streptophyta</taxon>
        <taxon>Embryophyta</taxon>
        <taxon>Tracheophyta</taxon>
        <taxon>Spermatophyta</taxon>
        <taxon>Magnoliopsida</taxon>
        <taxon>eudicotyledons</taxon>
        <taxon>Gunneridae</taxon>
        <taxon>Pentapetalae</taxon>
        <taxon>asterids</taxon>
        <taxon>lamiids</taxon>
        <taxon>Gentianales</taxon>
        <taxon>Apocynaceae</taxon>
        <taxon>Rauvolfioideae</taxon>
        <taxon>Vinceae</taxon>
        <taxon>Catharanthinae</taxon>
        <taxon>Catharanthus</taxon>
    </lineage>
</organism>
<reference evidence="2" key="1">
    <citation type="journal article" date="2023" name="Nat. Plants">
        <title>Single-cell RNA sequencing provides a high-resolution roadmap for understanding the multicellular compartmentation of specialized metabolism.</title>
        <authorList>
            <person name="Sun S."/>
            <person name="Shen X."/>
            <person name="Li Y."/>
            <person name="Li Y."/>
            <person name="Wang S."/>
            <person name="Li R."/>
            <person name="Zhang H."/>
            <person name="Shen G."/>
            <person name="Guo B."/>
            <person name="Wei J."/>
            <person name="Xu J."/>
            <person name="St-Pierre B."/>
            <person name="Chen S."/>
            <person name="Sun C."/>
        </authorList>
    </citation>
    <scope>NUCLEOTIDE SEQUENCE [LARGE SCALE GENOMIC DNA]</scope>
</reference>
<evidence type="ECO:0000313" key="2">
    <source>
        <dbReference type="Proteomes" id="UP001060085"/>
    </source>
</evidence>
<keyword evidence="2" id="KW-1185">Reference proteome</keyword>
<dbReference type="Proteomes" id="UP001060085">
    <property type="component" value="Linkage Group LG07"/>
</dbReference>
<proteinExistence type="predicted"/>
<sequence>MMCSEDPVHFEFPPVLEDILNSSEIHELLSSYQLEFPTHSTSSSETTQTGRLVYSVEERKRRRMISNRESARRSRWRKKRQLEDLTNQVNRLRLENRELKNRLCIVLHEYEAIQRETVPLLAESIVLRQKLAGLRQILAAMQLH</sequence>
<protein>
    <submittedName>
        <fullName evidence="1">Uncharacterized protein</fullName>
    </submittedName>
</protein>
<accession>A0ACC0A6W7</accession>
<dbReference type="EMBL" id="CM044707">
    <property type="protein sequence ID" value="KAI5655163.1"/>
    <property type="molecule type" value="Genomic_DNA"/>
</dbReference>